<sequence length="158" mass="16818">MTTEETAAVAAQAIQATMQMQTAATPEVKAMAAVRVGLAGAQLKRLAQTGGFAVDDTTGNQLIEALEGVLESLEARWATLQRLQDAPAMSRTATGQWVSAHMVSTAADDAGLLTQLQAARQEFPTYIEAIKLAKKNYKSREEETRATLTSLPTAADHS</sequence>
<dbReference type="eggNOG" id="ENOG5034A7P">
    <property type="taxonomic scope" value="Bacteria"/>
</dbReference>
<evidence type="ECO:0008006" key="3">
    <source>
        <dbReference type="Google" id="ProtNLM"/>
    </source>
</evidence>
<dbReference type="EMBL" id="JMQI01000031">
    <property type="protein sequence ID" value="KDN21001.1"/>
    <property type="molecule type" value="Genomic_DNA"/>
</dbReference>
<protein>
    <recommendedName>
        <fullName evidence="3">PE domain-containing protein</fullName>
    </recommendedName>
</protein>
<dbReference type="RefSeq" id="WP_043781395.1">
    <property type="nucleotide sequence ID" value="NZ_JMQI01000031.1"/>
</dbReference>
<proteinExistence type="predicted"/>
<organism evidence="1 2">
    <name type="scientific">Amycolatopsis rifamycinica</name>
    <dbReference type="NCBI Taxonomy" id="287986"/>
    <lineage>
        <taxon>Bacteria</taxon>
        <taxon>Bacillati</taxon>
        <taxon>Actinomycetota</taxon>
        <taxon>Actinomycetes</taxon>
        <taxon>Pseudonocardiales</taxon>
        <taxon>Pseudonocardiaceae</taxon>
        <taxon>Amycolatopsis</taxon>
    </lineage>
</organism>
<gene>
    <name evidence="1" type="ORF">DV20_17445</name>
</gene>
<keyword evidence="2" id="KW-1185">Reference proteome</keyword>
<dbReference type="STRING" id="287986.DV20_17445"/>
<dbReference type="OrthoDB" id="3699236at2"/>
<evidence type="ECO:0000313" key="2">
    <source>
        <dbReference type="Proteomes" id="UP000027345"/>
    </source>
</evidence>
<dbReference type="Proteomes" id="UP000027345">
    <property type="component" value="Unassembled WGS sequence"/>
</dbReference>
<comment type="caution">
    <text evidence="1">The sequence shown here is derived from an EMBL/GenBank/DDBJ whole genome shotgun (WGS) entry which is preliminary data.</text>
</comment>
<evidence type="ECO:0000313" key="1">
    <source>
        <dbReference type="EMBL" id="KDN21001.1"/>
    </source>
</evidence>
<dbReference type="AlphaFoldDB" id="A0A066U0L7"/>
<reference evidence="1 2" key="1">
    <citation type="submission" date="2014-05" db="EMBL/GenBank/DDBJ databases">
        <title>Draft genome sequence of Amycolatopsis rifamycinica DSM 46095.</title>
        <authorList>
            <person name="Lal R."/>
            <person name="Saxena A."/>
            <person name="Kumari R."/>
            <person name="Mukherjee U."/>
            <person name="Singh P."/>
            <person name="Sangwan N."/>
            <person name="Mahato N.K."/>
        </authorList>
    </citation>
    <scope>NUCLEOTIDE SEQUENCE [LARGE SCALE GENOMIC DNA]</scope>
    <source>
        <strain evidence="1 2">DSM 46095</strain>
    </source>
</reference>
<accession>A0A066U0L7</accession>
<name>A0A066U0L7_9PSEU</name>